<protein>
    <recommendedName>
        <fullName evidence="2">GTP diphosphokinase</fullName>
        <ecNumber evidence="2">2.7.6.5</ecNumber>
    </recommendedName>
</protein>
<dbReference type="Proteomes" id="UP000245778">
    <property type="component" value="Unassembled WGS sequence"/>
</dbReference>
<dbReference type="SMART" id="SM00954">
    <property type="entry name" value="RelA_SpoT"/>
    <property type="match status" value="1"/>
</dbReference>
<dbReference type="InterPro" id="IPR045600">
    <property type="entry name" value="RelA/SpoT_AH_RIS"/>
</dbReference>
<dbReference type="Pfam" id="PF13328">
    <property type="entry name" value="HD_4"/>
    <property type="match status" value="1"/>
</dbReference>
<dbReference type="GO" id="GO:0008728">
    <property type="term" value="F:GTP diphosphokinase activity"/>
    <property type="evidence" value="ECO:0007669"/>
    <property type="project" value="UniProtKB-EC"/>
</dbReference>
<dbReference type="Gene3D" id="3.30.70.260">
    <property type="match status" value="1"/>
</dbReference>
<accession>A0A0S2VZM0</accession>
<dbReference type="SUPFAM" id="SSF109604">
    <property type="entry name" value="HD-domain/PDEase-like"/>
    <property type="match status" value="1"/>
</dbReference>
<evidence type="ECO:0000256" key="3">
    <source>
        <dbReference type="ARBA" id="ARBA00048244"/>
    </source>
</evidence>
<dbReference type="FunFam" id="3.30.460.10:FF:000001">
    <property type="entry name" value="GTP pyrophosphokinase RelA"/>
    <property type="match status" value="1"/>
</dbReference>
<keyword evidence="10" id="KW-1185">Reference proteome</keyword>
<dbReference type="InterPro" id="IPR004095">
    <property type="entry name" value="TGS"/>
</dbReference>
<evidence type="ECO:0000259" key="7">
    <source>
        <dbReference type="PROSITE" id="PS51880"/>
    </source>
</evidence>
<dbReference type="PROSITE" id="PS51831">
    <property type="entry name" value="HD"/>
    <property type="match status" value="1"/>
</dbReference>
<evidence type="ECO:0000313" key="10">
    <source>
        <dbReference type="Proteomes" id="UP000064844"/>
    </source>
</evidence>
<evidence type="ECO:0000313" key="8">
    <source>
        <dbReference type="EMBL" id="ALP92540.1"/>
    </source>
</evidence>
<dbReference type="InterPro" id="IPR033655">
    <property type="entry name" value="TGS_RelA/SpoT"/>
</dbReference>
<evidence type="ECO:0000313" key="11">
    <source>
        <dbReference type="Proteomes" id="UP000245778"/>
    </source>
</evidence>
<dbReference type="PANTHER" id="PTHR21262:SF31">
    <property type="entry name" value="GTP PYROPHOSPHOKINASE"/>
    <property type="match status" value="1"/>
</dbReference>
<dbReference type="EMBL" id="CP011307">
    <property type="protein sequence ID" value="ALP92540.1"/>
    <property type="molecule type" value="Genomic_DNA"/>
</dbReference>
<dbReference type="InterPro" id="IPR003607">
    <property type="entry name" value="HD/PDEase_dom"/>
</dbReference>
<dbReference type="PATRIC" id="fig|1297617.4.peg.144"/>
<dbReference type="PANTHER" id="PTHR21262">
    <property type="entry name" value="GUANOSINE-3',5'-BIS DIPHOSPHATE 3'-PYROPHOSPHOHYDROLASE"/>
    <property type="match status" value="1"/>
</dbReference>
<dbReference type="InterPro" id="IPR012676">
    <property type="entry name" value="TGS-like"/>
</dbReference>
<dbReference type="AlphaFoldDB" id="A0A0S2VZM0"/>
<dbReference type="InterPro" id="IPR004811">
    <property type="entry name" value="RelA/Spo_fam"/>
</dbReference>
<reference evidence="8 10" key="1">
    <citation type="journal article" date="2015" name="Nat. Commun.">
        <title>Production of butyrate from lysine and the Amadori product fructoselysine by a human gut commensal.</title>
        <authorList>
            <person name="Bui T.P."/>
            <person name="Ritari J."/>
            <person name="Boeren S."/>
            <person name="de Waard P."/>
            <person name="Plugge C.M."/>
            <person name="de Vos W.M."/>
        </authorList>
    </citation>
    <scope>NUCLEOTIDE SEQUENCE [LARGE SCALE GENOMIC DNA]</scope>
    <source>
        <strain evidence="8 10">AF211</strain>
    </source>
</reference>
<dbReference type="PROSITE" id="PS51880">
    <property type="entry name" value="TGS"/>
    <property type="match status" value="1"/>
</dbReference>
<evidence type="ECO:0000259" key="6">
    <source>
        <dbReference type="PROSITE" id="PS51831"/>
    </source>
</evidence>
<dbReference type="SMART" id="SM00471">
    <property type="entry name" value="HDc"/>
    <property type="match status" value="1"/>
</dbReference>
<dbReference type="SUPFAM" id="SSF81301">
    <property type="entry name" value="Nucleotidyltransferase"/>
    <property type="match status" value="1"/>
</dbReference>
<dbReference type="InterPro" id="IPR045865">
    <property type="entry name" value="ACT-like_dom_sf"/>
</dbReference>
<dbReference type="CDD" id="cd01668">
    <property type="entry name" value="TGS_RSH"/>
    <property type="match status" value="1"/>
</dbReference>
<dbReference type="InterPro" id="IPR007685">
    <property type="entry name" value="RelA_SpoT"/>
</dbReference>
<comment type="pathway">
    <text evidence="1">Purine metabolism; ppGpp biosynthesis; ppGpp from GTP: step 1/2.</text>
</comment>
<dbReference type="Pfam" id="PF19296">
    <property type="entry name" value="RelA_AH_RIS"/>
    <property type="match status" value="1"/>
</dbReference>
<dbReference type="InterPro" id="IPR012675">
    <property type="entry name" value="Beta-grasp_dom_sf"/>
</dbReference>
<dbReference type="eggNOG" id="COG0317">
    <property type="taxonomic scope" value="Bacteria"/>
</dbReference>
<dbReference type="Gene3D" id="1.10.3210.10">
    <property type="entry name" value="Hypothetical protein af1432"/>
    <property type="match status" value="1"/>
</dbReference>
<dbReference type="GO" id="GO:0015970">
    <property type="term" value="P:guanosine tetraphosphate biosynthetic process"/>
    <property type="evidence" value="ECO:0007669"/>
    <property type="project" value="UniProtKB-UniPathway"/>
</dbReference>
<evidence type="ECO:0000256" key="4">
    <source>
        <dbReference type="RuleBase" id="RU003847"/>
    </source>
</evidence>
<dbReference type="EMBL" id="QEKK01000001">
    <property type="protein sequence ID" value="PVY60043.1"/>
    <property type="molecule type" value="Genomic_DNA"/>
</dbReference>
<dbReference type="InterPro" id="IPR043519">
    <property type="entry name" value="NT_sf"/>
</dbReference>
<dbReference type="FunFam" id="3.10.20.30:FF:000002">
    <property type="entry name" value="GTP pyrophosphokinase (RelA/SpoT)"/>
    <property type="match status" value="1"/>
</dbReference>
<evidence type="ECO:0000313" key="9">
    <source>
        <dbReference type="EMBL" id="PVY60043.1"/>
    </source>
</evidence>
<dbReference type="InterPro" id="IPR002912">
    <property type="entry name" value="ACT_dom"/>
</dbReference>
<dbReference type="CDD" id="cd00077">
    <property type="entry name" value="HDc"/>
    <property type="match status" value="1"/>
</dbReference>
<dbReference type="GeneID" id="93227715"/>
<dbReference type="GO" id="GO:0016301">
    <property type="term" value="F:kinase activity"/>
    <property type="evidence" value="ECO:0007669"/>
    <property type="project" value="UniProtKB-KW"/>
</dbReference>
<keyword evidence="8" id="KW-0418">Kinase</keyword>
<dbReference type="CDD" id="cd04876">
    <property type="entry name" value="ACT_RelA-SpoT"/>
    <property type="match status" value="1"/>
</dbReference>
<dbReference type="CDD" id="cd05399">
    <property type="entry name" value="NT_Rel-Spo_like"/>
    <property type="match status" value="1"/>
</dbReference>
<comment type="function">
    <text evidence="4">In eubacteria ppGpp (guanosine 3'-diphosphate 5'-diphosphate) is a mediator of the stringent response that coordinates a variety of cellular activities in response to changes in nutritional abundance.</text>
</comment>
<gene>
    <name evidence="9" type="ORF">C7373_101559</name>
    <name evidence="8" type="ORF">IB211_00144</name>
</gene>
<dbReference type="STRING" id="1297617.IB211_00144"/>
<organism evidence="8 10">
    <name type="scientific">Intestinimonas butyriciproducens</name>
    <dbReference type="NCBI Taxonomy" id="1297617"/>
    <lineage>
        <taxon>Bacteria</taxon>
        <taxon>Bacillati</taxon>
        <taxon>Bacillota</taxon>
        <taxon>Clostridia</taxon>
        <taxon>Eubacteriales</taxon>
        <taxon>Intestinimonas</taxon>
    </lineage>
</organism>
<dbReference type="PROSITE" id="PS51671">
    <property type="entry name" value="ACT"/>
    <property type="match status" value="1"/>
</dbReference>
<dbReference type="SUPFAM" id="SSF81271">
    <property type="entry name" value="TGS-like"/>
    <property type="match status" value="1"/>
</dbReference>
<dbReference type="InterPro" id="IPR006674">
    <property type="entry name" value="HD_domain"/>
</dbReference>
<evidence type="ECO:0000259" key="5">
    <source>
        <dbReference type="PROSITE" id="PS51671"/>
    </source>
</evidence>
<feature type="domain" description="HD" evidence="6">
    <location>
        <begin position="49"/>
        <end position="148"/>
    </location>
</feature>
<dbReference type="UniPathway" id="UPA00908">
    <property type="reaction ID" value="UER00884"/>
</dbReference>
<feature type="domain" description="ACT" evidence="5">
    <location>
        <begin position="666"/>
        <end position="740"/>
    </location>
</feature>
<comment type="similarity">
    <text evidence="4">Belongs to the relA/spoT family.</text>
</comment>
<reference evidence="9 11" key="3">
    <citation type="submission" date="2018-04" db="EMBL/GenBank/DDBJ databases">
        <title>Genomic Encyclopedia of Type Strains, Phase IV (KMG-IV): sequencing the most valuable type-strain genomes for metagenomic binning, comparative biology and taxonomic classification.</title>
        <authorList>
            <person name="Goeker M."/>
        </authorList>
    </citation>
    <scope>NUCLEOTIDE SEQUENCE [LARGE SCALE GENOMIC DNA]</scope>
    <source>
        <strain evidence="9 11">DSM 26588</strain>
    </source>
</reference>
<dbReference type="RefSeq" id="WP_033119184.1">
    <property type="nucleotide sequence ID" value="NZ_CALICV010000124.1"/>
</dbReference>
<dbReference type="Pfam" id="PF02824">
    <property type="entry name" value="TGS"/>
    <property type="match status" value="1"/>
</dbReference>
<dbReference type="KEGG" id="ibu:IB211_00144"/>
<dbReference type="OrthoDB" id="9805041at2"/>
<dbReference type="Gene3D" id="3.30.460.10">
    <property type="entry name" value="Beta Polymerase, domain 2"/>
    <property type="match status" value="1"/>
</dbReference>
<dbReference type="NCBIfam" id="TIGR00691">
    <property type="entry name" value="spoT_relA"/>
    <property type="match status" value="1"/>
</dbReference>
<dbReference type="Proteomes" id="UP000064844">
    <property type="component" value="Chromosome"/>
</dbReference>
<dbReference type="FunFam" id="1.10.3210.10:FF:000001">
    <property type="entry name" value="GTP pyrophosphokinase RelA"/>
    <property type="match status" value="1"/>
</dbReference>
<feature type="domain" description="TGS" evidence="7">
    <location>
        <begin position="389"/>
        <end position="450"/>
    </location>
</feature>
<evidence type="ECO:0000256" key="1">
    <source>
        <dbReference type="ARBA" id="ARBA00004976"/>
    </source>
</evidence>
<dbReference type="Pfam" id="PF04607">
    <property type="entry name" value="RelA_SpoT"/>
    <property type="match status" value="1"/>
</dbReference>
<reference evidence="10" key="2">
    <citation type="submission" date="2015-04" db="EMBL/GenBank/DDBJ databases">
        <title>A butyrogenic pathway from the amino acid lysine in a human gut commensal.</title>
        <authorList>
            <person name="de Vos W.M."/>
            <person name="Bui N.T.P."/>
            <person name="Plugge C.M."/>
            <person name="Ritari J."/>
        </authorList>
    </citation>
    <scope>NUCLEOTIDE SEQUENCE [LARGE SCALE GENOMIC DNA]</scope>
    <source>
        <strain evidence="10">AF211</strain>
    </source>
</reference>
<dbReference type="Pfam" id="PF13291">
    <property type="entry name" value="ACT_4"/>
    <property type="match status" value="1"/>
</dbReference>
<sequence>MDPVLESYYALEEKVKQYNPNLDTKRLFAAFQYADNAHSGQLRKDGSPFVTHPLAVAEIVAELELDTDSIIAALLHDCIEDTGSTHEEIAKLFGPAVADLVEGVTKLTRVQYTSKEEEQMENLRKMLMAMAKDIRVILIKICDRLHNMRTMNYQSARKQREKALETMEIYAPIAHRLGMQKIKWELEDLSLQYLDPVGYQEISDELLRRSSAHEEFMAGIQKKIKDRLAEEGIKATVYGRVKHIYSIYRKMFAQNKTLDEIFDLYAFRVIVDDIPECYNVLGCIHDLFKPVLGRFKDYIGTPKPNGYQSLHTTVIGREGIPFEVQIRTWEMHHTAEYGIAAHWKYKQGLANDKLGTEEAFEWVRKLLENQQDTDAEEYVRTLKVDMFADEVFVFTPRGDVVNLPAGATPIDFAYSIHSAVGNAMTGAKVNGRIVTFDYQLQSGDIVEVITSKSAHGPSRDWMKICKSNEARNKIKQWFKKERREENIVTGRSMFESELKRTGISLAAITSEEVLPHLLKKVGSGSLDDLYAAIGYGGMTAQKAVNRIRDELGRLTRDKNEKAAAERLASEGTSPQLAAPAKLIPGARRSESGIIVEGLDNCLVKFAKCCTPVPGDPVVGFITRGFGVSVHRQDCPNADPARRKPEEEGRWVKVSWGESELASYQTSLEISAKDRDALALDVTMALTAAKVKVQSFSARSLPDGYAMVSIVLEVRDRNELTSLINKLGQISGVYQVKRATG</sequence>
<dbReference type="EC" id="2.7.6.5" evidence="2"/>
<keyword evidence="8" id="KW-0808">Transferase</keyword>
<proteinExistence type="inferred from homology"/>
<comment type="catalytic activity">
    <reaction evidence="3">
        <text>GTP + ATP = guanosine 3'-diphosphate 5'-triphosphate + AMP</text>
        <dbReference type="Rhea" id="RHEA:22088"/>
        <dbReference type="ChEBI" id="CHEBI:30616"/>
        <dbReference type="ChEBI" id="CHEBI:37565"/>
        <dbReference type="ChEBI" id="CHEBI:142410"/>
        <dbReference type="ChEBI" id="CHEBI:456215"/>
        <dbReference type="EC" id="2.7.6.5"/>
    </reaction>
</comment>
<dbReference type="Gene3D" id="3.10.20.30">
    <property type="match status" value="1"/>
</dbReference>
<dbReference type="SUPFAM" id="SSF55021">
    <property type="entry name" value="ACT-like"/>
    <property type="match status" value="1"/>
</dbReference>
<name>A0A0S2VZM0_9FIRM</name>
<dbReference type="GO" id="GO:0005886">
    <property type="term" value="C:plasma membrane"/>
    <property type="evidence" value="ECO:0007669"/>
    <property type="project" value="TreeGrafter"/>
</dbReference>
<evidence type="ECO:0000256" key="2">
    <source>
        <dbReference type="ARBA" id="ARBA00013251"/>
    </source>
</evidence>